<protein>
    <submittedName>
        <fullName evidence="1">EcsC family protein</fullName>
    </submittedName>
</protein>
<dbReference type="PANTHER" id="PTHR41260:SF1">
    <property type="entry name" value="PROTEIN ECSC"/>
    <property type="match status" value="1"/>
</dbReference>
<dbReference type="Pfam" id="PF12787">
    <property type="entry name" value="EcsC"/>
    <property type="match status" value="1"/>
</dbReference>
<dbReference type="EMBL" id="JBHSYQ010000008">
    <property type="protein sequence ID" value="MFC6998946.1"/>
    <property type="molecule type" value="Genomic_DNA"/>
</dbReference>
<accession>A0ABW2DMA6</accession>
<comment type="caution">
    <text evidence="1">The sequence shown here is derived from an EMBL/GenBank/DDBJ whole genome shotgun (WGS) entry which is preliminary data.</text>
</comment>
<sequence>MPQPTYQETILPELRTWQEEMLRDPSLLNKLSRKVQTKLNSYIPEKIHAAITATIKQMIRGVLFGAKYITAKPAQHSSLELTEAIARERIEFYKKTAAAEGGITGAGGFLLGLADFPLLLGIKLKMLFDIASLYGHSVEDYRERVYLLHIFQLAFSGQQHRREVYLQMVDWETKKDFLPEDIHQFDWRNFQQEYRDYIDLAKMAQLIPVVGAPIGAVVNYRLLNKLGIYAMNAYRMRWREQQMLPGGIHSAPEA</sequence>
<dbReference type="Proteomes" id="UP001596405">
    <property type="component" value="Unassembled WGS sequence"/>
</dbReference>
<keyword evidence="2" id="KW-1185">Reference proteome</keyword>
<reference evidence="2" key="1">
    <citation type="journal article" date="2019" name="Int. J. Syst. Evol. Microbiol.">
        <title>The Global Catalogue of Microorganisms (GCM) 10K type strain sequencing project: providing services to taxonomists for standard genome sequencing and annotation.</title>
        <authorList>
            <consortium name="The Broad Institute Genomics Platform"/>
            <consortium name="The Broad Institute Genome Sequencing Center for Infectious Disease"/>
            <person name="Wu L."/>
            <person name="Ma J."/>
        </authorList>
    </citation>
    <scope>NUCLEOTIDE SEQUENCE [LARGE SCALE GENOMIC DNA]</scope>
    <source>
        <strain evidence="2">CGMCC 4.7393</strain>
    </source>
</reference>
<organism evidence="1 2">
    <name type="scientific">Rufibacter roseus</name>
    <dbReference type="NCBI Taxonomy" id="1567108"/>
    <lineage>
        <taxon>Bacteria</taxon>
        <taxon>Pseudomonadati</taxon>
        <taxon>Bacteroidota</taxon>
        <taxon>Cytophagia</taxon>
        <taxon>Cytophagales</taxon>
        <taxon>Hymenobacteraceae</taxon>
        <taxon>Rufibacter</taxon>
    </lineage>
</organism>
<dbReference type="PANTHER" id="PTHR41260">
    <property type="entry name" value="PROTEIN ECSC"/>
    <property type="match status" value="1"/>
</dbReference>
<gene>
    <name evidence="1" type="ORF">ACFQHR_15010</name>
</gene>
<evidence type="ECO:0000313" key="2">
    <source>
        <dbReference type="Proteomes" id="UP001596405"/>
    </source>
</evidence>
<name>A0ABW2DMA6_9BACT</name>
<proteinExistence type="predicted"/>
<dbReference type="RefSeq" id="WP_066624036.1">
    <property type="nucleotide sequence ID" value="NZ_JBHSYQ010000008.1"/>
</dbReference>
<evidence type="ECO:0000313" key="1">
    <source>
        <dbReference type="EMBL" id="MFC6998946.1"/>
    </source>
</evidence>
<dbReference type="InterPro" id="IPR024787">
    <property type="entry name" value="EcsC"/>
</dbReference>